<evidence type="ECO:0000256" key="1">
    <source>
        <dbReference type="SAM" id="Phobius"/>
    </source>
</evidence>
<organism evidence="2 3">
    <name type="scientific">Actinoallomurus liliacearum</name>
    <dbReference type="NCBI Taxonomy" id="1080073"/>
    <lineage>
        <taxon>Bacteria</taxon>
        <taxon>Bacillati</taxon>
        <taxon>Actinomycetota</taxon>
        <taxon>Actinomycetes</taxon>
        <taxon>Streptosporangiales</taxon>
        <taxon>Thermomonosporaceae</taxon>
        <taxon>Actinoallomurus</taxon>
    </lineage>
</organism>
<proteinExistence type="predicted"/>
<dbReference type="InterPro" id="IPR043993">
    <property type="entry name" value="T4SS_pilin"/>
</dbReference>
<protein>
    <submittedName>
        <fullName evidence="2">Uncharacterized protein</fullName>
    </submittedName>
</protein>
<evidence type="ECO:0000313" key="2">
    <source>
        <dbReference type="EMBL" id="GAA4616056.1"/>
    </source>
</evidence>
<keyword evidence="1" id="KW-1133">Transmembrane helix</keyword>
<accession>A0ABP8TVD9</accession>
<reference evidence="3" key="1">
    <citation type="journal article" date="2019" name="Int. J. Syst. Evol. Microbiol.">
        <title>The Global Catalogue of Microorganisms (GCM) 10K type strain sequencing project: providing services to taxonomists for standard genome sequencing and annotation.</title>
        <authorList>
            <consortium name="The Broad Institute Genomics Platform"/>
            <consortium name="The Broad Institute Genome Sequencing Center for Infectious Disease"/>
            <person name="Wu L."/>
            <person name="Ma J."/>
        </authorList>
    </citation>
    <scope>NUCLEOTIDE SEQUENCE [LARGE SCALE GENOMIC DNA]</scope>
    <source>
        <strain evidence="3">JCM 17938</strain>
    </source>
</reference>
<keyword evidence="1" id="KW-0472">Membrane</keyword>
<dbReference type="EMBL" id="BAABHJ010000031">
    <property type="protein sequence ID" value="GAA4616056.1"/>
    <property type="molecule type" value="Genomic_DNA"/>
</dbReference>
<dbReference type="RefSeq" id="WP_345364362.1">
    <property type="nucleotide sequence ID" value="NZ_BAABHJ010000031.1"/>
</dbReference>
<comment type="caution">
    <text evidence="2">The sequence shown here is derived from an EMBL/GenBank/DDBJ whole genome shotgun (WGS) entry which is preliminary data.</text>
</comment>
<keyword evidence="1" id="KW-0812">Transmembrane</keyword>
<gene>
    <name evidence="2" type="ORF">GCM10023195_71170</name>
</gene>
<dbReference type="Pfam" id="PF18895">
    <property type="entry name" value="T4SS_pilin"/>
    <property type="match status" value="1"/>
</dbReference>
<keyword evidence="3" id="KW-1185">Reference proteome</keyword>
<dbReference type="Proteomes" id="UP001500212">
    <property type="component" value="Unassembled WGS sequence"/>
</dbReference>
<evidence type="ECO:0000313" key="3">
    <source>
        <dbReference type="Proteomes" id="UP001500212"/>
    </source>
</evidence>
<name>A0ABP8TVD9_9ACTN</name>
<feature type="transmembrane region" description="Helical" evidence="1">
    <location>
        <begin position="50"/>
        <end position="74"/>
    </location>
</feature>
<sequence>MALFRNLARAVVIAAAAGAAVTLTAAAVYAVGKGIVAAPADLETVINNLRSWLIGLLVALATLCLTIGGLRYLLAAGDPGEVNKAKETLKYAAIGYGIAALAPGLVEILKRIVGA</sequence>